<feature type="transmembrane region" description="Helical" evidence="1">
    <location>
        <begin position="127"/>
        <end position="150"/>
    </location>
</feature>
<accession>T2ILP0</accession>
<dbReference type="GeneID" id="88766877"/>
<proteinExistence type="predicted"/>
<dbReference type="AlphaFoldDB" id="T2ILP0"/>
<comment type="caution">
    <text evidence="2">The sequence shown here is derived from an EMBL/GenBank/DDBJ whole genome shotgun (WGS) entry which is preliminary data.</text>
</comment>
<keyword evidence="1" id="KW-1133">Transmembrane helix</keyword>
<keyword evidence="1" id="KW-0472">Membrane</keyword>
<organism evidence="2 3">
    <name type="scientific">Crocosphaera watsonii WH 0005</name>
    <dbReference type="NCBI Taxonomy" id="423472"/>
    <lineage>
        <taxon>Bacteria</taxon>
        <taxon>Bacillati</taxon>
        <taxon>Cyanobacteriota</taxon>
        <taxon>Cyanophyceae</taxon>
        <taxon>Oscillatoriophycideae</taxon>
        <taxon>Chroococcales</taxon>
        <taxon>Aphanothecaceae</taxon>
        <taxon>Crocosphaera</taxon>
    </lineage>
</organism>
<evidence type="ECO:0000313" key="2">
    <source>
        <dbReference type="EMBL" id="CCQ54471.1"/>
    </source>
</evidence>
<sequence length="309" mass="34528">MFRRFIQCLPILVAVSLLSLSIVTISNEFQAHNPADILHYISNLTTTRKFGVIALTSLGYLIMTGHDFLGFYYINQFLTPSKIVMTAFISYAVGNTIGFTVLSGTAIRYRFYGRWGIYKLEIAKLIIFININFWVRLLGVSGVVFLVDPLSLPKTLNLPFESAYFIGLIFLTLVSIYFIISYLRKKPFRIGAHLIYFPTFKVSLASIFLAAMDWGIASGVLYLLLPLSEIISFSGFFCIYILGLTAGLMSTVPGGLGVFETVILFSLPNTVSQADILGGLIAYRAIYYFLPLIVAIVLLIIKEIQQQII</sequence>
<dbReference type="EMBL" id="CAQL01000166">
    <property type="protein sequence ID" value="CCQ54471.1"/>
    <property type="molecule type" value="Genomic_DNA"/>
</dbReference>
<keyword evidence="1" id="KW-0812">Transmembrane</keyword>
<dbReference type="Proteomes" id="UP000017981">
    <property type="component" value="Unassembled WGS sequence"/>
</dbReference>
<evidence type="ECO:0000313" key="3">
    <source>
        <dbReference type="Proteomes" id="UP000017981"/>
    </source>
</evidence>
<feature type="transmembrane region" description="Helical" evidence="1">
    <location>
        <begin position="50"/>
        <end position="74"/>
    </location>
</feature>
<evidence type="ECO:0000256" key="1">
    <source>
        <dbReference type="SAM" id="Phobius"/>
    </source>
</evidence>
<protein>
    <submittedName>
        <fullName evidence="2">Membrane protein, putative</fullName>
    </submittedName>
</protein>
<feature type="transmembrane region" description="Helical" evidence="1">
    <location>
        <begin position="237"/>
        <end position="265"/>
    </location>
</feature>
<gene>
    <name evidence="2" type="ORF">CWATWH0005_3629</name>
</gene>
<feature type="transmembrane region" description="Helical" evidence="1">
    <location>
        <begin position="285"/>
        <end position="301"/>
    </location>
</feature>
<reference evidence="2 3" key="2">
    <citation type="submission" date="2013-09" db="EMBL/GenBank/DDBJ databases">
        <title>Whole genome comparison of six Crocosphaera watsonii strains with differing phenotypes.</title>
        <authorList>
            <person name="Bench S.R."/>
            <person name="Heller P."/>
            <person name="Frank I."/>
            <person name="Arciniega M."/>
            <person name="Shilova I.N."/>
            <person name="Zehr J.P."/>
        </authorList>
    </citation>
    <scope>NUCLEOTIDE SEQUENCE [LARGE SCALE GENOMIC DNA]</scope>
    <source>
        <strain evidence="2 3">WH 0005</strain>
    </source>
</reference>
<feature type="transmembrane region" description="Helical" evidence="1">
    <location>
        <begin position="86"/>
        <end position="107"/>
    </location>
</feature>
<dbReference type="RefSeq" id="WP_021832443.1">
    <property type="nucleotide sequence ID" value="NZ_CAQL01000166.1"/>
</dbReference>
<feature type="transmembrane region" description="Helical" evidence="1">
    <location>
        <begin position="162"/>
        <end position="183"/>
    </location>
</feature>
<name>T2ILP0_CROWT</name>
<reference evidence="2 3" key="1">
    <citation type="submission" date="2013-01" db="EMBL/GenBank/DDBJ databases">
        <authorList>
            <person name="Bench S."/>
        </authorList>
    </citation>
    <scope>NUCLEOTIDE SEQUENCE [LARGE SCALE GENOMIC DNA]</scope>
    <source>
        <strain evidence="2 3">WH 0005</strain>
    </source>
</reference>